<name>A0A8X7VE83_BRACI</name>
<evidence type="ECO:0000256" key="5">
    <source>
        <dbReference type="ARBA" id="ARBA00022723"/>
    </source>
</evidence>
<proteinExistence type="inferred from homology"/>
<evidence type="ECO:0000259" key="10">
    <source>
        <dbReference type="PROSITE" id="PS51471"/>
    </source>
</evidence>
<accession>A0A8X7VE83</accession>
<keyword evidence="9" id="KW-0560">Oxidoreductase</keyword>
<dbReference type="InterPro" id="IPR005123">
    <property type="entry name" value="Oxoglu/Fe-dep_dioxygenase_dom"/>
</dbReference>
<protein>
    <recommendedName>
        <fullName evidence="10">Fe2OG dioxygenase domain-containing protein</fullName>
    </recommendedName>
</protein>
<evidence type="ECO:0000256" key="3">
    <source>
        <dbReference type="ARBA" id="ARBA00008056"/>
    </source>
</evidence>
<dbReference type="OrthoDB" id="627829at2759"/>
<keyword evidence="5 9" id="KW-0479">Metal-binding</keyword>
<dbReference type="InterPro" id="IPR044861">
    <property type="entry name" value="IPNS-like_FE2OG_OXY"/>
</dbReference>
<evidence type="ECO:0000256" key="8">
    <source>
        <dbReference type="ARBA" id="ARBA00059922"/>
    </source>
</evidence>
<evidence type="ECO:0000256" key="1">
    <source>
        <dbReference type="ARBA" id="ARBA00004123"/>
    </source>
</evidence>
<organism evidence="11 12">
    <name type="scientific">Brassica carinata</name>
    <name type="common">Ethiopian mustard</name>
    <name type="synonym">Abyssinian cabbage</name>
    <dbReference type="NCBI Taxonomy" id="52824"/>
    <lineage>
        <taxon>Eukaryota</taxon>
        <taxon>Viridiplantae</taxon>
        <taxon>Streptophyta</taxon>
        <taxon>Embryophyta</taxon>
        <taxon>Tracheophyta</taxon>
        <taxon>Spermatophyta</taxon>
        <taxon>Magnoliopsida</taxon>
        <taxon>eudicotyledons</taxon>
        <taxon>Gunneridae</taxon>
        <taxon>Pentapetalae</taxon>
        <taxon>rosids</taxon>
        <taxon>malvids</taxon>
        <taxon>Brassicales</taxon>
        <taxon>Brassicaceae</taxon>
        <taxon>Brassiceae</taxon>
        <taxon>Brassica</taxon>
    </lineage>
</organism>
<keyword evidence="4" id="KW-0963">Cytoplasm</keyword>
<dbReference type="InterPro" id="IPR027443">
    <property type="entry name" value="IPNS-like_sf"/>
</dbReference>
<reference evidence="11 12" key="1">
    <citation type="submission" date="2020-02" db="EMBL/GenBank/DDBJ databases">
        <authorList>
            <person name="Ma Q."/>
            <person name="Huang Y."/>
            <person name="Song X."/>
            <person name="Pei D."/>
        </authorList>
    </citation>
    <scope>NUCLEOTIDE SEQUENCE [LARGE SCALE GENOMIC DNA]</scope>
    <source>
        <strain evidence="11">Sxm20200214</strain>
        <tissue evidence="11">Leaf</tissue>
    </source>
</reference>
<evidence type="ECO:0000313" key="12">
    <source>
        <dbReference type="Proteomes" id="UP000886595"/>
    </source>
</evidence>
<evidence type="ECO:0000256" key="4">
    <source>
        <dbReference type="ARBA" id="ARBA00022490"/>
    </source>
</evidence>
<evidence type="ECO:0000313" key="11">
    <source>
        <dbReference type="EMBL" id="KAG2309651.1"/>
    </source>
</evidence>
<keyword evidence="7" id="KW-0539">Nucleus</keyword>
<comment type="function">
    <text evidence="8">Involved in the regulation of shoot development and salicylic acid (SA) homeostasis.</text>
</comment>
<dbReference type="GO" id="GO:0016491">
    <property type="term" value="F:oxidoreductase activity"/>
    <property type="evidence" value="ECO:0007669"/>
    <property type="project" value="UniProtKB-KW"/>
</dbReference>
<dbReference type="SUPFAM" id="SSF51197">
    <property type="entry name" value="Clavaminate synthase-like"/>
    <property type="match status" value="1"/>
</dbReference>
<dbReference type="GO" id="GO:0005634">
    <property type="term" value="C:nucleus"/>
    <property type="evidence" value="ECO:0007669"/>
    <property type="project" value="UniProtKB-SubCell"/>
</dbReference>
<dbReference type="Gene3D" id="2.60.120.330">
    <property type="entry name" value="B-lactam Antibiotic, Isopenicillin N Synthase, Chain"/>
    <property type="match status" value="1"/>
</dbReference>
<dbReference type="FunFam" id="2.60.120.330:FF:000015">
    <property type="entry name" value="Protein DMR6-LIKE OXYGENASE 1"/>
    <property type="match status" value="1"/>
</dbReference>
<dbReference type="GO" id="GO:0046872">
    <property type="term" value="F:metal ion binding"/>
    <property type="evidence" value="ECO:0007669"/>
    <property type="project" value="UniProtKB-KW"/>
</dbReference>
<comment type="caution">
    <text evidence="11">The sequence shown here is derived from an EMBL/GenBank/DDBJ whole genome shotgun (WGS) entry which is preliminary data.</text>
</comment>
<dbReference type="InterPro" id="IPR026992">
    <property type="entry name" value="DIOX_N"/>
</dbReference>
<keyword evidence="6 9" id="KW-0408">Iron</keyword>
<gene>
    <name evidence="11" type="ORF">Bca52824_029399</name>
</gene>
<evidence type="ECO:0000256" key="2">
    <source>
        <dbReference type="ARBA" id="ARBA00004496"/>
    </source>
</evidence>
<dbReference type="PROSITE" id="PS51471">
    <property type="entry name" value="FE2OG_OXY"/>
    <property type="match status" value="1"/>
</dbReference>
<sequence>MEETIKSLIDDSFTSAMTLTNSGVPQVPDRYVLPPSQRPVLGSSIGIRFYSRNHFSTVTTLPVIDLSLLHQPLLRSSVIHEINMACKEFGFFQVINHGIPPSVIEGALDAATQFFDLPVEEKMLLVSADVHQPVRYGTSLNHSTDRVHYWRDFIKHYSYPLSKWIDMWPSNPPCYKDKVGKYAEAAHVLHKQLIEAISESLGLEKNYLQEQTEEGSQVMAVNCYPACPEPEITLGMPPHSDLNSLTILLQSSQGLQIMDSNEKWISVPDVEGALIVQLGDQVEVMSNGIYKSVIHRVTVNKDYKRLSFASLHSLPLHKKISPAPELIDVNNAPAYGEFSFNDFLDYISSNDCEHQRFIDTLKKSNF</sequence>
<comment type="subcellular location">
    <subcellularLocation>
        <location evidence="2">Cytoplasm</location>
    </subcellularLocation>
    <subcellularLocation>
        <location evidence="1">Nucleus</location>
    </subcellularLocation>
</comment>
<keyword evidence="12" id="KW-1185">Reference proteome</keyword>
<dbReference type="AlphaFoldDB" id="A0A8X7VE83"/>
<dbReference type="Pfam" id="PF03171">
    <property type="entry name" value="2OG-FeII_Oxy"/>
    <property type="match status" value="1"/>
</dbReference>
<feature type="domain" description="Fe2OG dioxygenase" evidence="10">
    <location>
        <begin position="215"/>
        <end position="314"/>
    </location>
</feature>
<evidence type="ECO:0000256" key="6">
    <source>
        <dbReference type="ARBA" id="ARBA00023004"/>
    </source>
</evidence>
<dbReference type="PANTHER" id="PTHR47991">
    <property type="entry name" value="OXOGLUTARATE/IRON-DEPENDENT DIOXYGENASE"/>
    <property type="match status" value="1"/>
</dbReference>
<evidence type="ECO:0000256" key="9">
    <source>
        <dbReference type="RuleBase" id="RU003682"/>
    </source>
</evidence>
<comment type="similarity">
    <text evidence="3 9">Belongs to the iron/ascorbate-dependent oxidoreductase family.</text>
</comment>
<dbReference type="InterPro" id="IPR050295">
    <property type="entry name" value="Plant_2OG-oxidoreductases"/>
</dbReference>
<evidence type="ECO:0000256" key="7">
    <source>
        <dbReference type="ARBA" id="ARBA00023242"/>
    </source>
</evidence>
<dbReference type="EMBL" id="JAAMPC010000006">
    <property type="protein sequence ID" value="KAG2309651.1"/>
    <property type="molecule type" value="Genomic_DNA"/>
</dbReference>
<dbReference type="Pfam" id="PF14226">
    <property type="entry name" value="DIOX_N"/>
    <property type="match status" value="1"/>
</dbReference>
<dbReference type="GO" id="GO:0005737">
    <property type="term" value="C:cytoplasm"/>
    <property type="evidence" value="ECO:0007669"/>
    <property type="project" value="UniProtKB-SubCell"/>
</dbReference>
<dbReference type="Proteomes" id="UP000886595">
    <property type="component" value="Unassembled WGS sequence"/>
</dbReference>